<feature type="domain" description="PHD-type" evidence="6">
    <location>
        <begin position="590"/>
        <end position="637"/>
    </location>
</feature>
<evidence type="ECO:0000256" key="2">
    <source>
        <dbReference type="ARBA" id="ARBA00022771"/>
    </source>
</evidence>
<evidence type="ECO:0000256" key="1">
    <source>
        <dbReference type="ARBA" id="ARBA00022723"/>
    </source>
</evidence>
<evidence type="ECO:0000256" key="4">
    <source>
        <dbReference type="PROSITE-ProRule" id="PRU00146"/>
    </source>
</evidence>
<feature type="compositionally biased region" description="Polar residues" evidence="5">
    <location>
        <begin position="778"/>
        <end position="804"/>
    </location>
</feature>
<dbReference type="InterPro" id="IPR019786">
    <property type="entry name" value="Zinc_finger_PHD-type_CS"/>
</dbReference>
<dbReference type="Proteomes" id="UP000026960">
    <property type="component" value="Chromosome 11"/>
</dbReference>
<feature type="compositionally biased region" description="Polar residues" evidence="5">
    <location>
        <begin position="740"/>
        <end position="759"/>
    </location>
</feature>
<dbReference type="HOGENOM" id="CLU_014198_0_0_1"/>
<keyword evidence="8" id="KW-1185">Reference proteome</keyword>
<keyword evidence="1" id="KW-0479">Metal-binding</keyword>
<evidence type="ECO:0000313" key="7">
    <source>
        <dbReference type="EnsemblPlants" id="OBART11G13510.1"/>
    </source>
</evidence>
<dbReference type="PANTHER" id="PTHR47863:SF4">
    <property type="entry name" value="RING_FYVE_PHD ZINC FINGER SUPERFAMILY PROTEIN"/>
    <property type="match status" value="1"/>
</dbReference>
<accession>A0A0D3HLU7</accession>
<keyword evidence="2 4" id="KW-0863">Zinc-finger</keyword>
<dbReference type="SMART" id="SM00249">
    <property type="entry name" value="PHD"/>
    <property type="match status" value="1"/>
</dbReference>
<dbReference type="GO" id="GO:0008270">
    <property type="term" value="F:zinc ion binding"/>
    <property type="evidence" value="ECO:0007669"/>
    <property type="project" value="UniProtKB-KW"/>
</dbReference>
<reference evidence="7" key="2">
    <citation type="submission" date="2015-03" db="UniProtKB">
        <authorList>
            <consortium name="EnsemblPlants"/>
        </authorList>
    </citation>
    <scope>IDENTIFICATION</scope>
</reference>
<dbReference type="PaxDb" id="65489-OBART11G13510.1"/>
<proteinExistence type="predicted"/>
<evidence type="ECO:0000256" key="5">
    <source>
        <dbReference type="SAM" id="MobiDB-lite"/>
    </source>
</evidence>
<dbReference type="InterPro" id="IPR019787">
    <property type="entry name" value="Znf_PHD-finger"/>
</dbReference>
<name>A0A0D3HLU7_9ORYZ</name>
<dbReference type="PANTHER" id="PTHR47863">
    <property type="entry name" value="RING/FYVE/PHD ZINC FINGER SUPERFAMILY PROTEIN"/>
    <property type="match status" value="1"/>
</dbReference>
<dbReference type="SUPFAM" id="SSF57903">
    <property type="entry name" value="FYVE/PHD zinc finger"/>
    <property type="match status" value="1"/>
</dbReference>
<feature type="region of interest" description="Disordered" evidence="5">
    <location>
        <begin position="681"/>
        <end position="895"/>
    </location>
</feature>
<organism evidence="7">
    <name type="scientific">Oryza barthii</name>
    <dbReference type="NCBI Taxonomy" id="65489"/>
    <lineage>
        <taxon>Eukaryota</taxon>
        <taxon>Viridiplantae</taxon>
        <taxon>Streptophyta</taxon>
        <taxon>Embryophyta</taxon>
        <taxon>Tracheophyta</taxon>
        <taxon>Spermatophyta</taxon>
        <taxon>Magnoliopsida</taxon>
        <taxon>Liliopsida</taxon>
        <taxon>Poales</taxon>
        <taxon>Poaceae</taxon>
        <taxon>BOP clade</taxon>
        <taxon>Oryzoideae</taxon>
        <taxon>Oryzeae</taxon>
        <taxon>Oryzinae</taxon>
        <taxon>Oryza</taxon>
    </lineage>
</organism>
<dbReference type="eggNOG" id="ENOG502S100">
    <property type="taxonomic scope" value="Eukaryota"/>
</dbReference>
<dbReference type="AlphaFoldDB" id="A0A0D3HLU7"/>
<dbReference type="InterPro" id="IPR013083">
    <property type="entry name" value="Znf_RING/FYVE/PHD"/>
</dbReference>
<dbReference type="Gene3D" id="3.30.40.10">
    <property type="entry name" value="Zinc/RING finger domain, C3HC4 (zinc finger)"/>
    <property type="match status" value="1"/>
</dbReference>
<evidence type="ECO:0000256" key="3">
    <source>
        <dbReference type="ARBA" id="ARBA00022833"/>
    </source>
</evidence>
<evidence type="ECO:0000313" key="8">
    <source>
        <dbReference type="Proteomes" id="UP000026960"/>
    </source>
</evidence>
<feature type="compositionally biased region" description="Polar residues" evidence="5">
    <location>
        <begin position="688"/>
        <end position="706"/>
    </location>
</feature>
<feature type="region of interest" description="Disordered" evidence="5">
    <location>
        <begin position="414"/>
        <end position="444"/>
    </location>
</feature>
<dbReference type="InterPro" id="IPR011011">
    <property type="entry name" value="Znf_FYVE_PHD"/>
</dbReference>
<dbReference type="PROSITE" id="PS01359">
    <property type="entry name" value="ZF_PHD_1"/>
    <property type="match status" value="1"/>
</dbReference>
<feature type="compositionally biased region" description="Polar residues" evidence="5">
    <location>
        <begin position="851"/>
        <end position="863"/>
    </location>
</feature>
<dbReference type="Gramene" id="OBART11G13510.1">
    <property type="protein sequence ID" value="OBART11G13510.1"/>
    <property type="gene ID" value="OBART11G13510"/>
</dbReference>
<dbReference type="Gene3D" id="1.10.10.60">
    <property type="entry name" value="Homeodomain-like"/>
    <property type="match status" value="1"/>
</dbReference>
<keyword evidence="3" id="KW-0862">Zinc</keyword>
<dbReference type="CDD" id="cd15489">
    <property type="entry name" value="PHD_SF"/>
    <property type="match status" value="1"/>
</dbReference>
<dbReference type="EnsemblPlants" id="OBART11G13510.1">
    <property type="protein sequence ID" value="OBART11G13510.1"/>
    <property type="gene ID" value="OBART11G13510"/>
</dbReference>
<sequence length="961" mass="104936">MPRPSASASATASRFAAFWAADALAGDDALDFAVTKAMVGVSPDSVRAAPEAVRERVALRCLQEVVSLASSDGERGATASAIAAPGEGMLGVEDASRTCEDLLLQLIREVGSSGSLEKDMLPPFRQDIQKFICIKRPTLPETSFELLRKVYPEITPVVPPSPVEQNGNDQHDNISHDLVNTEKTGFTTDGAQLLQDDLANLVDERNTENLQKDAMATSDFQQPCTSDNRCFDQRQEDSINTVGVNIRSPEDSPTNVNRHMSVAAEPSLASSADLLGSNTGRMSEQDTIDHTTIVQSQSCGVRYPNKHHSNNGDMPLVASIQSPKDSIHEGSTMQTTVSPAVDRSNDALPASEMTHLPEFIAVEDKIMTSEPHFSKTHPNSGQHDTGDKANQDVGCGSTGIQTAAALPSEGFNGDVQGDKSEIKDPAGNTTQHTETFEQENSDKAHLEVGCSDKVNQALYDDGNIIKNNMVFGGLNKQTALESHGCSMTLHNRNSEANHFSEQNIGRNRTEVQNDCCSIPTSPNDVNDKRAKQASNKETMANTVAETLHVHSSDGSFSGFAAGGLLSMAEKLPFCTQDQYANGTVEGLSEQELCIKCGKDGQLLKCSGCFLAVHDTCFGSSATFDDSGQFYCPVCFYTKATEAYQKAKKTYSEARKNLSAFLGRKQLAEQYQQAAVRQRAANSEDHFNGCNNTTKRQGNHQSEGNNLSHRDEEPARQRKKQKTNARDACTQEVVTKKAPTVHNSDVVSMKKNSVLQNNRKQAQVAEQEQPEENAEASGESGNTNSSHKTAHSSQNKCSPAASQNIDADKEDVLASSQQSEDSDEIEATSSSDPSKQPSPPWRKLRHRKARYQDNNTAIPINSKKTLGHHDQHMASPSRKRNYAYPPKRYSNPVGPAGRRTKLCWTEQEEATLREAMAKFTPSDNGPIPWVQILDYGRDVFHRTRLASDLRVKWRNMKKKAGS</sequence>
<protein>
    <recommendedName>
        <fullName evidence="6">PHD-type domain-containing protein</fullName>
    </recommendedName>
</protein>
<dbReference type="CDD" id="cd11660">
    <property type="entry name" value="SANT_TRF"/>
    <property type="match status" value="1"/>
</dbReference>
<dbReference type="PROSITE" id="PS50016">
    <property type="entry name" value="ZF_PHD_2"/>
    <property type="match status" value="1"/>
</dbReference>
<dbReference type="InterPro" id="IPR001965">
    <property type="entry name" value="Znf_PHD"/>
</dbReference>
<evidence type="ECO:0000259" key="6">
    <source>
        <dbReference type="PROSITE" id="PS50016"/>
    </source>
</evidence>
<reference evidence="7" key="1">
    <citation type="journal article" date="2009" name="Rice">
        <title>De Novo Next Generation Sequencing of Plant Genomes.</title>
        <authorList>
            <person name="Rounsley S."/>
            <person name="Marri P.R."/>
            <person name="Yu Y."/>
            <person name="He R."/>
            <person name="Sisneros N."/>
            <person name="Goicoechea J.L."/>
            <person name="Lee S.J."/>
            <person name="Angelova A."/>
            <person name="Kudrna D."/>
            <person name="Luo M."/>
            <person name="Affourtit J."/>
            <person name="Desany B."/>
            <person name="Knight J."/>
            <person name="Niazi F."/>
            <person name="Egholm M."/>
            <person name="Wing R.A."/>
        </authorList>
    </citation>
    <scope>NUCLEOTIDE SEQUENCE [LARGE SCALE GENOMIC DNA]</scope>
    <source>
        <strain evidence="7">cv. IRGC 105608</strain>
    </source>
</reference>